<dbReference type="AlphaFoldDB" id="A0A2R6XLU1"/>
<reference evidence="2" key="1">
    <citation type="journal article" date="2017" name="Cell">
        <title>Insights into land plant evolution garnered from the Marchantia polymorpha genome.</title>
        <authorList>
            <person name="Bowman J.L."/>
            <person name="Kohchi T."/>
            <person name="Yamato K.T."/>
            <person name="Jenkins J."/>
            <person name="Shu S."/>
            <person name="Ishizaki K."/>
            <person name="Yamaoka S."/>
            <person name="Nishihama R."/>
            <person name="Nakamura Y."/>
            <person name="Berger F."/>
            <person name="Adam C."/>
            <person name="Aki S.S."/>
            <person name="Althoff F."/>
            <person name="Araki T."/>
            <person name="Arteaga-Vazquez M.A."/>
            <person name="Balasubrmanian S."/>
            <person name="Barry K."/>
            <person name="Bauer D."/>
            <person name="Boehm C.R."/>
            <person name="Briginshaw L."/>
            <person name="Caballero-Perez J."/>
            <person name="Catarino B."/>
            <person name="Chen F."/>
            <person name="Chiyoda S."/>
            <person name="Chovatia M."/>
            <person name="Davies K.M."/>
            <person name="Delmans M."/>
            <person name="Demura T."/>
            <person name="Dierschke T."/>
            <person name="Dolan L."/>
            <person name="Dorantes-Acosta A.E."/>
            <person name="Eklund D.M."/>
            <person name="Florent S.N."/>
            <person name="Flores-Sandoval E."/>
            <person name="Fujiyama A."/>
            <person name="Fukuzawa H."/>
            <person name="Galik B."/>
            <person name="Grimanelli D."/>
            <person name="Grimwood J."/>
            <person name="Grossniklaus U."/>
            <person name="Hamada T."/>
            <person name="Haseloff J."/>
            <person name="Hetherington A.J."/>
            <person name="Higo A."/>
            <person name="Hirakawa Y."/>
            <person name="Hundley H.N."/>
            <person name="Ikeda Y."/>
            <person name="Inoue K."/>
            <person name="Inoue S.I."/>
            <person name="Ishida S."/>
            <person name="Jia Q."/>
            <person name="Kakita M."/>
            <person name="Kanazawa T."/>
            <person name="Kawai Y."/>
            <person name="Kawashima T."/>
            <person name="Kennedy M."/>
            <person name="Kinose K."/>
            <person name="Kinoshita T."/>
            <person name="Kohara Y."/>
            <person name="Koide E."/>
            <person name="Komatsu K."/>
            <person name="Kopischke S."/>
            <person name="Kubo M."/>
            <person name="Kyozuka J."/>
            <person name="Lagercrantz U."/>
            <person name="Lin S.S."/>
            <person name="Lindquist E."/>
            <person name="Lipzen A.M."/>
            <person name="Lu C.W."/>
            <person name="De Luna E."/>
            <person name="Martienssen R.A."/>
            <person name="Minamino N."/>
            <person name="Mizutani M."/>
            <person name="Mizutani M."/>
            <person name="Mochizuki N."/>
            <person name="Monte I."/>
            <person name="Mosher R."/>
            <person name="Nagasaki H."/>
            <person name="Nakagami H."/>
            <person name="Naramoto S."/>
            <person name="Nishitani K."/>
            <person name="Ohtani M."/>
            <person name="Okamoto T."/>
            <person name="Okumura M."/>
            <person name="Phillips J."/>
            <person name="Pollak B."/>
            <person name="Reinders A."/>
            <person name="Rovekamp M."/>
            <person name="Sano R."/>
            <person name="Sawa S."/>
            <person name="Schmid M.W."/>
            <person name="Shirakawa M."/>
            <person name="Solano R."/>
            <person name="Spunde A."/>
            <person name="Suetsugu N."/>
            <person name="Sugano S."/>
            <person name="Sugiyama A."/>
            <person name="Sun R."/>
            <person name="Suzuki Y."/>
            <person name="Takenaka M."/>
            <person name="Takezawa D."/>
            <person name="Tomogane H."/>
            <person name="Tsuzuki M."/>
            <person name="Ueda T."/>
            <person name="Umeda M."/>
            <person name="Ward J.M."/>
            <person name="Watanabe Y."/>
            <person name="Yazaki K."/>
            <person name="Yokoyama R."/>
            <person name="Yoshitake Y."/>
            <person name="Yotsui I."/>
            <person name="Zachgo S."/>
            <person name="Schmutz J."/>
        </authorList>
    </citation>
    <scope>NUCLEOTIDE SEQUENCE [LARGE SCALE GENOMIC DNA]</scope>
    <source>
        <strain evidence="2">Tak-1</strain>
    </source>
</reference>
<dbReference type="EMBL" id="KZ772681">
    <property type="protein sequence ID" value="PTQ47087.1"/>
    <property type="molecule type" value="Genomic_DNA"/>
</dbReference>
<name>A0A2R6XLU1_MARPO</name>
<evidence type="ECO:0000313" key="2">
    <source>
        <dbReference type="Proteomes" id="UP000244005"/>
    </source>
</evidence>
<keyword evidence="2" id="KW-1185">Reference proteome</keyword>
<sequence>MAATLVVCTLPGGTAYSIALESGVVAVTLWDRPCTPYHISCPNFPDRTTLRVFTKRIECCMSYASGCRICATLNSPREVLTLESSKRKRGQTLILTK</sequence>
<organism evidence="1 2">
    <name type="scientific">Marchantia polymorpha</name>
    <name type="common">Common liverwort</name>
    <name type="synonym">Marchantia aquatica</name>
    <dbReference type="NCBI Taxonomy" id="3197"/>
    <lineage>
        <taxon>Eukaryota</taxon>
        <taxon>Viridiplantae</taxon>
        <taxon>Streptophyta</taxon>
        <taxon>Embryophyta</taxon>
        <taxon>Marchantiophyta</taxon>
        <taxon>Marchantiopsida</taxon>
        <taxon>Marchantiidae</taxon>
        <taxon>Marchantiales</taxon>
        <taxon>Marchantiaceae</taxon>
        <taxon>Marchantia</taxon>
    </lineage>
</organism>
<evidence type="ECO:0000313" key="1">
    <source>
        <dbReference type="EMBL" id="PTQ47087.1"/>
    </source>
</evidence>
<protein>
    <submittedName>
        <fullName evidence="1">Uncharacterized protein</fullName>
    </submittedName>
</protein>
<accession>A0A2R6XLU1</accession>
<dbReference type="Gramene" id="Mp7g14870.1">
    <property type="protein sequence ID" value="Mp7g14870.1.cds1"/>
    <property type="gene ID" value="Mp7g14870"/>
</dbReference>
<dbReference type="Proteomes" id="UP000244005">
    <property type="component" value="Unassembled WGS sequence"/>
</dbReference>
<proteinExistence type="predicted"/>
<gene>
    <name evidence="1" type="ORF">MARPO_0009s0172</name>
</gene>